<dbReference type="AlphaFoldDB" id="A0A420BGU0"/>
<name>A0A420BGU0_SPHD1</name>
<gene>
    <name evidence="1" type="ORF">DFQ12_0749</name>
</gene>
<comment type="caution">
    <text evidence="1">The sequence shown here is derived from an EMBL/GenBank/DDBJ whole genome shotgun (WGS) entry which is preliminary data.</text>
</comment>
<protein>
    <submittedName>
        <fullName evidence="1">Uncharacterized protein</fullName>
    </submittedName>
</protein>
<evidence type="ECO:0000313" key="1">
    <source>
        <dbReference type="EMBL" id="RKE55909.1"/>
    </source>
</evidence>
<proteinExistence type="predicted"/>
<reference evidence="1 2" key="1">
    <citation type="submission" date="2018-09" db="EMBL/GenBank/DDBJ databases">
        <title>Genomic Encyclopedia of Type Strains, Phase III (KMG-III): the genomes of soil and plant-associated and newly described type strains.</title>
        <authorList>
            <person name="Whitman W."/>
        </authorList>
    </citation>
    <scope>NUCLEOTIDE SEQUENCE [LARGE SCALE GENOMIC DNA]</scope>
    <source>
        <strain evidence="1 2">CECT 7938</strain>
    </source>
</reference>
<dbReference type="Proteomes" id="UP000286246">
    <property type="component" value="Unassembled WGS sequence"/>
</dbReference>
<dbReference type="RefSeq" id="WP_120257640.1">
    <property type="nucleotide sequence ID" value="NZ_RAPY01000001.1"/>
</dbReference>
<organism evidence="1 2">
    <name type="scientific">Sphingobacterium detergens</name>
    <dbReference type="NCBI Taxonomy" id="1145106"/>
    <lineage>
        <taxon>Bacteria</taxon>
        <taxon>Pseudomonadati</taxon>
        <taxon>Bacteroidota</taxon>
        <taxon>Sphingobacteriia</taxon>
        <taxon>Sphingobacteriales</taxon>
        <taxon>Sphingobacteriaceae</taxon>
        <taxon>Sphingobacterium</taxon>
    </lineage>
</organism>
<dbReference type="EMBL" id="RAPY01000001">
    <property type="protein sequence ID" value="RKE55909.1"/>
    <property type="molecule type" value="Genomic_DNA"/>
</dbReference>
<evidence type="ECO:0000313" key="2">
    <source>
        <dbReference type="Proteomes" id="UP000286246"/>
    </source>
</evidence>
<accession>A0A420BGU0</accession>
<sequence>MKSLQEYIDLFKQIYPELPEDKIVAKATDKSDQISKMKEGDNVVLLEYFGGLITESETLYIEELLNNGNLELNKFDKSGIPYASIQDFTLQMSLYLQDPIIQNLVLSVSGGAIWEALKLSSVFIWNTVKERHWNSKEKQEKHTINFGFKYSTKNGDKIDINLNGDLSPEQLNKALDVLPTLISESNNVNHPMNSGFYYFDKDQNKWIGIDVIEEIKKRHYKKKK</sequence>
<keyword evidence="2" id="KW-1185">Reference proteome</keyword>
<dbReference type="OrthoDB" id="1247141at2"/>